<accession>A0A4R4EIX7</accession>
<keyword evidence="1" id="KW-1133">Transmembrane helix</keyword>
<dbReference type="OrthoDB" id="9949974at2"/>
<gene>
    <name evidence="2" type="ORF">E0485_05695</name>
</gene>
<evidence type="ECO:0000256" key="1">
    <source>
        <dbReference type="SAM" id="Phobius"/>
    </source>
</evidence>
<keyword evidence="1" id="KW-0472">Membrane</keyword>
<protein>
    <submittedName>
        <fullName evidence="2">Uncharacterized protein</fullName>
    </submittedName>
</protein>
<feature type="transmembrane region" description="Helical" evidence="1">
    <location>
        <begin position="7"/>
        <end position="29"/>
    </location>
</feature>
<keyword evidence="1" id="KW-0812">Transmembrane</keyword>
<dbReference type="Proteomes" id="UP000295418">
    <property type="component" value="Unassembled WGS sequence"/>
</dbReference>
<evidence type="ECO:0000313" key="2">
    <source>
        <dbReference type="EMBL" id="TCZ79353.1"/>
    </source>
</evidence>
<keyword evidence="3" id="KW-1185">Reference proteome</keyword>
<comment type="caution">
    <text evidence="2">The sequence shown here is derived from an EMBL/GenBank/DDBJ whole genome shotgun (WGS) entry which is preliminary data.</text>
</comment>
<evidence type="ECO:0000313" key="3">
    <source>
        <dbReference type="Proteomes" id="UP000295418"/>
    </source>
</evidence>
<feature type="transmembrane region" description="Helical" evidence="1">
    <location>
        <begin position="41"/>
        <end position="59"/>
    </location>
</feature>
<reference evidence="2 3" key="1">
    <citation type="submission" date="2019-03" db="EMBL/GenBank/DDBJ databases">
        <authorList>
            <person name="Kim M.K.M."/>
        </authorList>
    </citation>
    <scope>NUCLEOTIDE SEQUENCE [LARGE SCALE GENOMIC DNA]</scope>
    <source>
        <strain evidence="2 3">18JY21-1</strain>
    </source>
</reference>
<name>A0A4R4EIX7_9BACL</name>
<dbReference type="RefSeq" id="WP_132417011.1">
    <property type="nucleotide sequence ID" value="NZ_SKFG01000003.1"/>
</dbReference>
<organism evidence="2 3">
    <name type="scientific">Paenibacillus albiflavus</name>
    <dbReference type="NCBI Taxonomy" id="2545760"/>
    <lineage>
        <taxon>Bacteria</taxon>
        <taxon>Bacillati</taxon>
        <taxon>Bacillota</taxon>
        <taxon>Bacilli</taxon>
        <taxon>Bacillales</taxon>
        <taxon>Paenibacillaceae</taxon>
        <taxon>Paenibacillus</taxon>
    </lineage>
</organism>
<sequence>MIKAKKILYAVAVFIVSLILIQALINAVVSSMISDNYLKSWISLLLSVGIAIFFTIVALNKSNQKKL</sequence>
<dbReference type="EMBL" id="SKFG01000003">
    <property type="protein sequence ID" value="TCZ79353.1"/>
    <property type="molecule type" value="Genomic_DNA"/>
</dbReference>
<dbReference type="AlphaFoldDB" id="A0A4R4EIX7"/>
<proteinExistence type="predicted"/>